<dbReference type="InterPro" id="IPR016135">
    <property type="entry name" value="UBQ-conjugating_enzyme/RWD"/>
</dbReference>
<keyword evidence="4" id="KW-0067">ATP-binding</keyword>
<keyword evidence="4" id="KW-0547">Nucleotide-binding</keyword>
<dbReference type="SMART" id="SM00212">
    <property type="entry name" value="UBCc"/>
    <property type="match status" value="1"/>
</dbReference>
<dbReference type="InterPro" id="IPR000608">
    <property type="entry name" value="UBC"/>
</dbReference>
<dbReference type="KEGG" id="wse:WALSEDRAFT_63132"/>
<dbReference type="PROSITE" id="PS00183">
    <property type="entry name" value="UBC_1"/>
    <property type="match status" value="1"/>
</dbReference>
<gene>
    <name evidence="6" type="ORF">WALSEDRAFT_63132</name>
</gene>
<dbReference type="RefSeq" id="XP_006957142.1">
    <property type="nucleotide sequence ID" value="XM_006957080.1"/>
</dbReference>
<dbReference type="Gene3D" id="3.10.110.10">
    <property type="entry name" value="Ubiquitin Conjugating Enzyme"/>
    <property type="match status" value="1"/>
</dbReference>
<dbReference type="AlphaFoldDB" id="I4YGL7"/>
<dbReference type="EMBL" id="JH668226">
    <property type="protein sequence ID" value="EIM23109.1"/>
    <property type="molecule type" value="Genomic_DNA"/>
</dbReference>
<organism evidence="6 7">
    <name type="scientific">Wallemia mellicola (strain ATCC MYA-4683 / CBS 633.66)</name>
    <name type="common">Wallemia sebi (CBS 633.66)</name>
    <dbReference type="NCBI Taxonomy" id="671144"/>
    <lineage>
        <taxon>Eukaryota</taxon>
        <taxon>Fungi</taxon>
        <taxon>Dikarya</taxon>
        <taxon>Basidiomycota</taxon>
        <taxon>Wallemiomycotina</taxon>
        <taxon>Wallemiomycetes</taxon>
        <taxon>Wallemiales</taxon>
        <taxon>Wallemiaceae</taxon>
        <taxon>Wallemia</taxon>
    </lineage>
</organism>
<evidence type="ECO:0000256" key="1">
    <source>
        <dbReference type="ARBA" id="ARBA00022679"/>
    </source>
</evidence>
<proteinExistence type="inferred from homology"/>
<dbReference type="OrthoDB" id="7851174at2759"/>
<dbReference type="Pfam" id="PF00179">
    <property type="entry name" value="UQ_con"/>
    <property type="match status" value="1"/>
</dbReference>
<comment type="similarity">
    <text evidence="4">Belongs to the ubiquitin-conjugating enzyme family.</text>
</comment>
<dbReference type="OMA" id="GVEKKFC"/>
<keyword evidence="7" id="KW-1185">Reference proteome</keyword>
<protein>
    <submittedName>
        <fullName evidence="6">Ubiquitin-conjugating enzyme 2</fullName>
    </submittedName>
</protein>
<sequence length="143" mass="16287">MSVLLKRLHKEIRDLEKEPLVGISLEPKNPDKPYDWDAIIDGPEGSPYEDGRFQVAISIPNDYPFSPPQMRFLTTIYHCNINKMGSICLDILKNKWSPALSLQKVMLSLSSLLTDCNTDDPLDIQIAKHYKDNKESHDEVSVC</sequence>
<keyword evidence="1" id="KW-0808">Transferase</keyword>
<evidence type="ECO:0000313" key="7">
    <source>
        <dbReference type="Proteomes" id="UP000005242"/>
    </source>
</evidence>
<evidence type="ECO:0000256" key="3">
    <source>
        <dbReference type="PROSITE-ProRule" id="PRU10133"/>
    </source>
</evidence>
<evidence type="ECO:0000259" key="5">
    <source>
        <dbReference type="PROSITE" id="PS50127"/>
    </source>
</evidence>
<evidence type="ECO:0000256" key="2">
    <source>
        <dbReference type="ARBA" id="ARBA00022786"/>
    </source>
</evidence>
<dbReference type="GeneID" id="18474810"/>
<dbReference type="PROSITE" id="PS50127">
    <property type="entry name" value="UBC_2"/>
    <property type="match status" value="1"/>
</dbReference>
<evidence type="ECO:0000256" key="4">
    <source>
        <dbReference type="RuleBase" id="RU362109"/>
    </source>
</evidence>
<keyword evidence="2 4" id="KW-0833">Ubl conjugation pathway</keyword>
<dbReference type="eggNOG" id="KOG0417">
    <property type="taxonomic scope" value="Eukaryota"/>
</dbReference>
<dbReference type="STRING" id="671144.I4YGL7"/>
<dbReference type="GO" id="GO:0016740">
    <property type="term" value="F:transferase activity"/>
    <property type="evidence" value="ECO:0007669"/>
    <property type="project" value="UniProtKB-KW"/>
</dbReference>
<accession>I4YGL7</accession>
<name>I4YGL7_WALMC</name>
<dbReference type="HOGENOM" id="CLU_030988_13_3_1"/>
<dbReference type="InParanoid" id="I4YGL7"/>
<dbReference type="GO" id="GO:0005524">
    <property type="term" value="F:ATP binding"/>
    <property type="evidence" value="ECO:0007669"/>
    <property type="project" value="UniProtKB-UniRule"/>
</dbReference>
<feature type="active site" description="Glycyl thioester intermediate" evidence="3">
    <location>
        <position position="88"/>
    </location>
</feature>
<evidence type="ECO:0000313" key="6">
    <source>
        <dbReference type="EMBL" id="EIM23109.1"/>
    </source>
</evidence>
<dbReference type="SUPFAM" id="SSF54495">
    <property type="entry name" value="UBC-like"/>
    <property type="match status" value="1"/>
</dbReference>
<dbReference type="Proteomes" id="UP000005242">
    <property type="component" value="Unassembled WGS sequence"/>
</dbReference>
<dbReference type="InterPro" id="IPR023313">
    <property type="entry name" value="UBQ-conjugating_AS"/>
</dbReference>
<feature type="domain" description="UBC core" evidence="5">
    <location>
        <begin position="3"/>
        <end position="143"/>
    </location>
</feature>
<dbReference type="PANTHER" id="PTHR24068">
    <property type="entry name" value="UBIQUITIN-CONJUGATING ENZYME E2"/>
    <property type="match status" value="1"/>
</dbReference>
<reference evidence="6 7" key="1">
    <citation type="journal article" date="2012" name="Fungal Genet. Biol.">
        <title>The genome of the xerotolerant mold Wallemia sebi reveals adaptations to osmotic stress and suggests cryptic sexual reproduction.</title>
        <authorList>
            <person name="Padamsee M."/>
            <person name="Kumar T.K.A."/>
            <person name="Riley R."/>
            <person name="Binder M."/>
            <person name="Boyd A."/>
            <person name="Calvo A.M."/>
            <person name="Furukawa K."/>
            <person name="Hesse C."/>
            <person name="Hohmann S."/>
            <person name="James T.Y."/>
            <person name="LaButti K."/>
            <person name="Lapidus A."/>
            <person name="Lindquist E."/>
            <person name="Lucas S."/>
            <person name="Miller K."/>
            <person name="Shantappa S."/>
            <person name="Grigoriev I.V."/>
            <person name="Hibbett D.S."/>
            <person name="McLaughlin D.J."/>
            <person name="Spatafora J.W."/>
            <person name="Aime M.C."/>
        </authorList>
    </citation>
    <scope>NUCLEOTIDE SEQUENCE [LARGE SCALE GENOMIC DNA]</scope>
    <source>
        <strain evidence="7">ATCC MYA-4683 / CBS 633.66</strain>
    </source>
</reference>